<reference evidence="1" key="1">
    <citation type="submission" date="2018-05" db="EMBL/GenBank/DDBJ databases">
        <authorList>
            <person name="Lanie J.A."/>
            <person name="Ng W.-L."/>
            <person name="Kazmierczak K.M."/>
            <person name="Andrzejewski T.M."/>
            <person name="Davidsen T.M."/>
            <person name="Wayne K.J."/>
            <person name="Tettelin H."/>
            <person name="Glass J.I."/>
            <person name="Rusch D."/>
            <person name="Podicherti R."/>
            <person name="Tsui H.-C.T."/>
            <person name="Winkler M.E."/>
        </authorList>
    </citation>
    <scope>NUCLEOTIDE SEQUENCE</scope>
</reference>
<dbReference type="AlphaFoldDB" id="A0A381PNG0"/>
<dbReference type="EMBL" id="UINC01001039">
    <property type="protein sequence ID" value="SUZ68555.1"/>
    <property type="molecule type" value="Genomic_DNA"/>
</dbReference>
<evidence type="ECO:0000313" key="1">
    <source>
        <dbReference type="EMBL" id="SUZ68555.1"/>
    </source>
</evidence>
<organism evidence="1">
    <name type="scientific">marine metagenome</name>
    <dbReference type="NCBI Taxonomy" id="408172"/>
    <lineage>
        <taxon>unclassified sequences</taxon>
        <taxon>metagenomes</taxon>
        <taxon>ecological metagenomes</taxon>
    </lineage>
</organism>
<gene>
    <name evidence="1" type="ORF">METZ01_LOCUS21409</name>
</gene>
<protein>
    <submittedName>
        <fullName evidence="1">Uncharacterized protein</fullName>
    </submittedName>
</protein>
<name>A0A381PNG0_9ZZZZ</name>
<sequence>MYTVDDSLLLIMGKQADSFASGMTWRSEGTAPLCFAQHRVDGQSNIRKVQSRQKVVVHSKYKYVSKIGLNFARFEDQ</sequence>
<proteinExistence type="predicted"/>
<accession>A0A381PNG0</accession>